<evidence type="ECO:0008006" key="3">
    <source>
        <dbReference type="Google" id="ProtNLM"/>
    </source>
</evidence>
<dbReference type="AlphaFoldDB" id="A0A3E5A466"/>
<comment type="caution">
    <text evidence="1">The sequence shown here is derived from an EMBL/GenBank/DDBJ whole genome shotgun (WGS) entry which is preliminary data.</text>
</comment>
<reference evidence="1 2" key="1">
    <citation type="submission" date="2018-08" db="EMBL/GenBank/DDBJ databases">
        <title>A genome reference for cultivated species of the human gut microbiota.</title>
        <authorList>
            <person name="Zou Y."/>
            <person name="Xue W."/>
            <person name="Luo G."/>
        </authorList>
    </citation>
    <scope>NUCLEOTIDE SEQUENCE [LARGE SCALE GENOMIC DNA]</scope>
    <source>
        <strain evidence="1 2">OM06-11AA</strain>
    </source>
</reference>
<dbReference type="EMBL" id="QSUB01000006">
    <property type="protein sequence ID" value="RGN03430.1"/>
    <property type="molecule type" value="Genomic_DNA"/>
</dbReference>
<protein>
    <recommendedName>
        <fullName evidence="3">HEPN domain-containing protein</fullName>
    </recommendedName>
</protein>
<dbReference type="RefSeq" id="WP_117739464.1">
    <property type="nucleotide sequence ID" value="NZ_QSUB01000006.1"/>
</dbReference>
<evidence type="ECO:0000313" key="1">
    <source>
        <dbReference type="EMBL" id="RGN03430.1"/>
    </source>
</evidence>
<dbReference type="Proteomes" id="UP000261222">
    <property type="component" value="Unassembled WGS sequence"/>
</dbReference>
<gene>
    <name evidence="1" type="ORF">DXB81_13515</name>
</gene>
<evidence type="ECO:0000313" key="2">
    <source>
        <dbReference type="Proteomes" id="UP000261222"/>
    </source>
</evidence>
<accession>A0A3E5A466</accession>
<sequence>MSRKFQGTNYAHYKKCEACERKKFCNEENKPMTAYNILRDSEGFYYVFCKLEEIDTVPKFTPDSEKRRRDLEEYEKRHRQLPFLMSPMITNGALAIELAFKFLIFKENLEFECEHRLDILFLQLPQKYGDELRTKIYEQIHQNEESLMKNFNQISNLFVEARYSFERDTIGYSNFFTDLVHLVCDYVIDMKKEYIHEEDDILADD</sequence>
<proteinExistence type="predicted"/>
<organism evidence="1 2">
    <name type="scientific">Blautia obeum</name>
    <dbReference type="NCBI Taxonomy" id="40520"/>
    <lineage>
        <taxon>Bacteria</taxon>
        <taxon>Bacillati</taxon>
        <taxon>Bacillota</taxon>
        <taxon>Clostridia</taxon>
        <taxon>Lachnospirales</taxon>
        <taxon>Lachnospiraceae</taxon>
        <taxon>Blautia</taxon>
    </lineage>
</organism>
<name>A0A3E5A466_9FIRM</name>